<reference evidence="1" key="1">
    <citation type="submission" date="2022-12" db="EMBL/GenBank/DDBJ databases">
        <title>Peptostreptococcus.</title>
        <authorList>
            <person name="Lee S.H."/>
        </authorList>
    </citation>
    <scope>NUCLEOTIDE SEQUENCE</scope>
    <source>
        <strain evidence="1">CBA3647</strain>
    </source>
</reference>
<dbReference type="RefSeq" id="WP_269311089.1">
    <property type="nucleotide sequence ID" value="NZ_CP114052.1"/>
</dbReference>
<evidence type="ECO:0000313" key="1">
    <source>
        <dbReference type="EMBL" id="WAW14414.1"/>
    </source>
</evidence>
<evidence type="ECO:0000313" key="2">
    <source>
        <dbReference type="Proteomes" id="UP001164187"/>
    </source>
</evidence>
<dbReference type="EMBL" id="CP114052">
    <property type="protein sequence ID" value="WAW14414.1"/>
    <property type="molecule type" value="Genomic_DNA"/>
</dbReference>
<protein>
    <submittedName>
        <fullName evidence="1">Uncharacterized protein</fullName>
    </submittedName>
</protein>
<accession>A0ABY7JPK3</accession>
<keyword evidence="2" id="KW-1185">Reference proteome</keyword>
<gene>
    <name evidence="1" type="ORF">O0R46_07365</name>
</gene>
<sequence>MHNENSKVGIGNKKINHIKPIEDVISINPRPVSLICLDTRLESEVDIQDILISQRMTKNVNVNDFYRVNKIINCLGIDETREFSELDGNYNIMLALNDILNYGYLLGVRNERKKKAKKKAPIGVGAKNHIL</sequence>
<name>A0ABY7JPK3_9FIRM</name>
<organism evidence="1 2">
    <name type="scientific">Peptostreptococcus equinus</name>
    <dbReference type="NCBI Taxonomy" id="3003601"/>
    <lineage>
        <taxon>Bacteria</taxon>
        <taxon>Bacillati</taxon>
        <taxon>Bacillota</taxon>
        <taxon>Clostridia</taxon>
        <taxon>Peptostreptococcales</taxon>
        <taxon>Peptostreptococcaceae</taxon>
        <taxon>Peptostreptococcus</taxon>
    </lineage>
</organism>
<dbReference type="Proteomes" id="UP001164187">
    <property type="component" value="Chromosome"/>
</dbReference>
<proteinExistence type="predicted"/>